<gene>
    <name evidence="4" type="primary">CCNB1IP1</name>
    <name evidence="4" type="ORF">KI688_011297</name>
</gene>
<organism evidence="4 5">
    <name type="scientific">Linnemannia hyalina</name>
    <dbReference type="NCBI Taxonomy" id="64524"/>
    <lineage>
        <taxon>Eukaryota</taxon>
        <taxon>Fungi</taxon>
        <taxon>Fungi incertae sedis</taxon>
        <taxon>Mucoromycota</taxon>
        <taxon>Mortierellomycotina</taxon>
        <taxon>Mortierellomycetes</taxon>
        <taxon>Mortierellales</taxon>
        <taxon>Mortierellaceae</taxon>
        <taxon>Linnemannia</taxon>
    </lineage>
</organism>
<evidence type="ECO:0000313" key="5">
    <source>
        <dbReference type="Proteomes" id="UP000707451"/>
    </source>
</evidence>
<feature type="compositionally biased region" description="Polar residues" evidence="2">
    <location>
        <begin position="503"/>
        <end position="533"/>
    </location>
</feature>
<dbReference type="InterPro" id="IPR042448">
    <property type="entry name" value="CCNB1IP1"/>
</dbReference>
<dbReference type="OrthoDB" id="441210at2759"/>
<feature type="region of interest" description="Disordered" evidence="2">
    <location>
        <begin position="428"/>
        <end position="576"/>
    </location>
</feature>
<dbReference type="PANTHER" id="PTHR14305:SF0">
    <property type="entry name" value="E3 UBIQUITIN-PROTEIN LIGASE CCNB1IP1"/>
    <property type="match status" value="1"/>
</dbReference>
<evidence type="ECO:0000259" key="3">
    <source>
        <dbReference type="Pfam" id="PF02752"/>
    </source>
</evidence>
<proteinExistence type="predicted"/>
<comment type="caution">
    <text evidence="4">The sequence shown here is derived from an EMBL/GenBank/DDBJ whole genome shotgun (WGS) entry which is preliminary data.</text>
</comment>
<feature type="compositionally biased region" description="Low complexity" evidence="2">
    <location>
        <begin position="457"/>
        <end position="486"/>
    </location>
</feature>
<feature type="compositionally biased region" description="Pro residues" evidence="2">
    <location>
        <begin position="431"/>
        <end position="441"/>
    </location>
</feature>
<protein>
    <submittedName>
        <fullName evidence="4">Cyclin B1 interacting protein 1, E3 ubiquitin protein ligase</fullName>
    </submittedName>
</protein>
<feature type="compositionally biased region" description="Low complexity" evidence="2">
    <location>
        <begin position="346"/>
        <end position="375"/>
    </location>
</feature>
<keyword evidence="5" id="KW-1185">Reference proteome</keyword>
<feature type="region of interest" description="Disordered" evidence="2">
    <location>
        <begin position="731"/>
        <end position="766"/>
    </location>
</feature>
<sequence length="863" mass="93783">MTSAGFLGGVQELKATKTIQLKDLINIRVTPYSEIVAVTGFSSTKPGSTKRKDMAVATVKLARAAYLRGQVVDIEIDLSHPSKITRSPGCYIQLVCRQYFYAGDHAKEYQETLVSKSEPLEVNSSAKTGKILAEVTIPDTAIPTMKTTKIISVEYHLYILLDMRARTGFFEGMIKGKLTKKLKMRLLSAPGGFAIEVPVIVGTLSDSLHIQKPSPFAQIEEGSQYSGSATPTRGQSTSSSPQATTSSAAMIPIIIPPPSAQTSLKVHPPTSELPGYTEVEPGLRPSYNNDIRSRSVDNVHRIPIDEPALPPLPHDATGAVALSPPIPYYTRHRGSLPHITDQHNGASAGASSSSSSSAMSSLRANASPRSATAPAVAPPTPPRPGQAQGPGHGYPLEKGAAPPHRNIPLPINMSVEIPTAPSAVDLGYGPASPPIPHPQNYPSPASIMSSSKADEVYQQQQRQIMEQHQQRIQQQQHRLQLQQQHQQHQHQHQHQEQQQHYQFSQSPTSMSYGQPSHHSQPSTGSSDTQSYFSQDHRHGNGSNYGYSQNHGGQQQHQHQQQQSQRNNGKGVDHAPRNPHAVIATEWGVPAVRSIATAPPMDYRPVPPTPLEQAANGSSSILSGLRPEVIMEICTRAISFWTYQTSQEAKYQEMAQKTLEDKLGQLERQLQRMTREVNVELNGFRDTVSALQKDIEQEKRKAADLTDQLDEKSRQLSKVQTIYDRQKRRPLFPDAASQHGGGRSIFSEDPVTQTASGGTIGAGGAPGIRGDPYQLYQAMDTDATPRPFVRQAVDIQSAMPSLYTNDSAAFAYDPPSVHLTPAGPAGRAVHSSSTADGRVNTVLFTQGSNSQRGGFPHHGSFGRG</sequence>
<dbReference type="PANTHER" id="PTHR14305">
    <property type="entry name" value="E3 UBIQUITIN-PROTEIN LIGASE CCNB1IP1"/>
    <property type="match status" value="1"/>
</dbReference>
<feature type="domain" description="Arrestin C-terminal-like" evidence="3">
    <location>
        <begin position="57"/>
        <end position="164"/>
    </location>
</feature>
<feature type="region of interest" description="Disordered" evidence="2">
    <location>
        <begin position="332"/>
        <end position="407"/>
    </location>
</feature>
<dbReference type="GO" id="GO:0061630">
    <property type="term" value="F:ubiquitin protein ligase activity"/>
    <property type="evidence" value="ECO:0007669"/>
    <property type="project" value="InterPro"/>
</dbReference>
<feature type="compositionally biased region" description="Low complexity" evidence="2">
    <location>
        <begin position="235"/>
        <end position="245"/>
    </location>
</feature>
<keyword evidence="1" id="KW-0175">Coiled coil</keyword>
<dbReference type="GO" id="GO:0000795">
    <property type="term" value="C:synaptonemal complex"/>
    <property type="evidence" value="ECO:0007669"/>
    <property type="project" value="InterPro"/>
</dbReference>
<dbReference type="InterPro" id="IPR011022">
    <property type="entry name" value="Arrestin_C-like"/>
</dbReference>
<feature type="region of interest" description="Disordered" evidence="2">
    <location>
        <begin position="259"/>
        <end position="288"/>
    </location>
</feature>
<dbReference type="AlphaFoldDB" id="A0A9P7XUQ3"/>
<evidence type="ECO:0000313" key="4">
    <source>
        <dbReference type="EMBL" id="KAG9067710.1"/>
    </source>
</evidence>
<evidence type="ECO:0000256" key="1">
    <source>
        <dbReference type="SAM" id="Coils"/>
    </source>
</evidence>
<dbReference type="GO" id="GO:0007131">
    <property type="term" value="P:reciprocal meiotic recombination"/>
    <property type="evidence" value="ECO:0007669"/>
    <property type="project" value="InterPro"/>
</dbReference>
<dbReference type="Gene3D" id="2.60.40.640">
    <property type="match status" value="1"/>
</dbReference>
<feature type="compositionally biased region" description="Polar residues" evidence="2">
    <location>
        <begin position="442"/>
        <end position="451"/>
    </location>
</feature>
<feature type="compositionally biased region" description="Polar residues" evidence="2">
    <location>
        <begin position="222"/>
        <end position="234"/>
    </location>
</feature>
<dbReference type="InterPro" id="IPR014752">
    <property type="entry name" value="Arrestin-like_C"/>
</dbReference>
<feature type="coiled-coil region" evidence="1">
    <location>
        <begin position="655"/>
        <end position="721"/>
    </location>
</feature>
<name>A0A9P7XUQ3_9FUNG</name>
<feature type="region of interest" description="Disordered" evidence="2">
    <location>
        <begin position="222"/>
        <end position="245"/>
    </location>
</feature>
<evidence type="ECO:0000256" key="2">
    <source>
        <dbReference type="SAM" id="MobiDB-lite"/>
    </source>
</evidence>
<dbReference type="Proteomes" id="UP000707451">
    <property type="component" value="Unassembled WGS sequence"/>
</dbReference>
<dbReference type="Pfam" id="PF02752">
    <property type="entry name" value="Arrestin_C"/>
    <property type="match status" value="1"/>
</dbReference>
<dbReference type="EMBL" id="JAHRHY010000007">
    <property type="protein sequence ID" value="KAG9067710.1"/>
    <property type="molecule type" value="Genomic_DNA"/>
</dbReference>
<feature type="compositionally biased region" description="Low complexity" evidence="2">
    <location>
        <begin position="543"/>
        <end position="564"/>
    </location>
</feature>
<reference evidence="4" key="1">
    <citation type="submission" date="2021-06" db="EMBL/GenBank/DDBJ databases">
        <title>Genome Sequence of Mortierella hyaline Strain SCG-10, a Cold-Adapted, Nitrate-Reducing Fungus Isolated from Soil in Minnesota, USA.</title>
        <authorList>
            <person name="Aldossari N."/>
        </authorList>
    </citation>
    <scope>NUCLEOTIDE SEQUENCE</scope>
    <source>
        <strain evidence="4">SCG-10</strain>
    </source>
</reference>
<feature type="compositionally biased region" description="Gly residues" evidence="2">
    <location>
        <begin position="757"/>
        <end position="766"/>
    </location>
</feature>
<accession>A0A9P7XUQ3</accession>